<name>A0A8K0H8E9_9ROSA</name>
<dbReference type="EMBL" id="VOIH02000005">
    <property type="protein sequence ID" value="KAF3447549.1"/>
    <property type="molecule type" value="Genomic_DNA"/>
</dbReference>
<evidence type="ECO:0000313" key="4">
    <source>
        <dbReference type="Proteomes" id="UP000796880"/>
    </source>
</evidence>
<reference evidence="3" key="1">
    <citation type="submission" date="2020-03" db="EMBL/GenBank/DDBJ databases">
        <title>A high-quality chromosome-level genome assembly of a woody plant with both climbing and erect habits, Rhamnella rubrinervis.</title>
        <authorList>
            <person name="Lu Z."/>
            <person name="Yang Y."/>
            <person name="Zhu X."/>
            <person name="Sun Y."/>
        </authorList>
    </citation>
    <scope>NUCLEOTIDE SEQUENCE</scope>
    <source>
        <strain evidence="3">BYM</strain>
        <tissue evidence="3">Leaf</tissue>
    </source>
</reference>
<keyword evidence="2" id="KW-0472">Membrane</keyword>
<comment type="caution">
    <text evidence="3">The sequence shown here is derived from an EMBL/GenBank/DDBJ whole genome shotgun (WGS) entry which is preliminary data.</text>
</comment>
<feature type="region of interest" description="Disordered" evidence="1">
    <location>
        <begin position="64"/>
        <end position="90"/>
    </location>
</feature>
<feature type="transmembrane region" description="Helical" evidence="2">
    <location>
        <begin position="12"/>
        <end position="39"/>
    </location>
</feature>
<feature type="compositionally biased region" description="Basic and acidic residues" evidence="1">
    <location>
        <begin position="137"/>
        <end position="147"/>
    </location>
</feature>
<protein>
    <submittedName>
        <fullName evidence="3">Uncharacterized protein</fullName>
    </submittedName>
</protein>
<accession>A0A8K0H8E9</accession>
<dbReference type="Proteomes" id="UP000796880">
    <property type="component" value="Unassembled WGS sequence"/>
</dbReference>
<feature type="region of interest" description="Disordered" evidence="1">
    <location>
        <begin position="127"/>
        <end position="155"/>
    </location>
</feature>
<evidence type="ECO:0000313" key="3">
    <source>
        <dbReference type="EMBL" id="KAF3447549.1"/>
    </source>
</evidence>
<proteinExistence type="predicted"/>
<feature type="compositionally biased region" description="Low complexity" evidence="1">
    <location>
        <begin position="199"/>
        <end position="210"/>
    </location>
</feature>
<dbReference type="PANTHER" id="PTHR36801:SF3">
    <property type="entry name" value="OS06G0150300 PROTEIN"/>
    <property type="match status" value="1"/>
</dbReference>
<evidence type="ECO:0000256" key="1">
    <source>
        <dbReference type="SAM" id="MobiDB-lite"/>
    </source>
</evidence>
<evidence type="ECO:0000256" key="2">
    <source>
        <dbReference type="SAM" id="Phobius"/>
    </source>
</evidence>
<dbReference type="OrthoDB" id="1161687at2759"/>
<organism evidence="3 4">
    <name type="scientific">Rhamnella rubrinervis</name>
    <dbReference type="NCBI Taxonomy" id="2594499"/>
    <lineage>
        <taxon>Eukaryota</taxon>
        <taxon>Viridiplantae</taxon>
        <taxon>Streptophyta</taxon>
        <taxon>Embryophyta</taxon>
        <taxon>Tracheophyta</taxon>
        <taxon>Spermatophyta</taxon>
        <taxon>Magnoliopsida</taxon>
        <taxon>eudicotyledons</taxon>
        <taxon>Gunneridae</taxon>
        <taxon>Pentapetalae</taxon>
        <taxon>rosids</taxon>
        <taxon>fabids</taxon>
        <taxon>Rosales</taxon>
        <taxon>Rhamnaceae</taxon>
        <taxon>rhamnoid group</taxon>
        <taxon>Rhamneae</taxon>
        <taxon>Rhamnella</taxon>
    </lineage>
</organism>
<gene>
    <name evidence="3" type="ORF">FNV43_RR12735</name>
</gene>
<dbReference type="PANTHER" id="PTHR36801">
    <property type="entry name" value="OS06G0150200 PROTEIN"/>
    <property type="match status" value="1"/>
</dbReference>
<keyword evidence="2" id="KW-0812">Transmembrane</keyword>
<keyword evidence="2" id="KW-1133">Transmembrane helix</keyword>
<sequence length="221" mass="24108">MGRRIPEDETLLIHPVLSLSLLAAGMAAAIAIMAGLCGVRSRKKPPPSSPVLSTLTEKVDAFAPPSMLNDERSPAPAAENVDSEDATKDEDAVRLPLPPAMQQKGETSSNQILKSMSERRLSINMSLRVPRSLSVARHRDQKDENSRHNKKGKIKTEDSVWMKTIILGEKCKVPDEESSAVIYEGKGKKISAYHPRTPSSISISRQSSFIDQDAIPSQVGK</sequence>
<dbReference type="AlphaFoldDB" id="A0A8K0H8E9"/>
<feature type="region of interest" description="Disordered" evidence="1">
    <location>
        <begin position="191"/>
        <end position="221"/>
    </location>
</feature>
<keyword evidence="4" id="KW-1185">Reference proteome</keyword>